<dbReference type="RefSeq" id="WP_079495687.1">
    <property type="nucleotide sequence ID" value="NZ_FUZT01000020.1"/>
</dbReference>
<protein>
    <submittedName>
        <fullName evidence="4">Transcriptional regulator, TetR family</fullName>
    </submittedName>
</protein>
<name>A0A1T5MP02_9FIRM</name>
<keyword evidence="5" id="KW-1185">Reference proteome</keyword>
<evidence type="ECO:0000256" key="1">
    <source>
        <dbReference type="ARBA" id="ARBA00023125"/>
    </source>
</evidence>
<dbReference type="EMBL" id="FUZT01000020">
    <property type="protein sequence ID" value="SKC89922.1"/>
    <property type="molecule type" value="Genomic_DNA"/>
</dbReference>
<dbReference type="Gene3D" id="1.10.357.10">
    <property type="entry name" value="Tetracycline Repressor, domain 2"/>
    <property type="match status" value="1"/>
</dbReference>
<dbReference type="InterPro" id="IPR009057">
    <property type="entry name" value="Homeodomain-like_sf"/>
</dbReference>
<evidence type="ECO:0000313" key="4">
    <source>
        <dbReference type="EMBL" id="SKC89922.1"/>
    </source>
</evidence>
<sequence length="189" mass="22401">MPKIIEDIEEHILNSAFELFGKYGYKKTDMKMIAKKAGIAVGTLYNYYFNKKQLFIEVFEKSWNYTFKRLNSIIKEDIETKEKIKKLIEALYDEISKRNGLGGELIRENVINEKNSRSILIVKEELLEKIKGLLKEMRSFEGIKLKEEMDERLISSLFAIIVEMTRAYPDENDKNLEFINFFLESIYRK</sequence>
<evidence type="ECO:0000259" key="3">
    <source>
        <dbReference type="PROSITE" id="PS50977"/>
    </source>
</evidence>
<dbReference type="Proteomes" id="UP000190285">
    <property type="component" value="Unassembled WGS sequence"/>
</dbReference>
<dbReference type="AlphaFoldDB" id="A0A1T5MP02"/>
<evidence type="ECO:0000313" key="5">
    <source>
        <dbReference type="Proteomes" id="UP000190285"/>
    </source>
</evidence>
<proteinExistence type="predicted"/>
<dbReference type="InterPro" id="IPR001647">
    <property type="entry name" value="HTH_TetR"/>
</dbReference>
<dbReference type="SUPFAM" id="SSF46689">
    <property type="entry name" value="Homeodomain-like"/>
    <property type="match status" value="1"/>
</dbReference>
<dbReference type="PANTHER" id="PTHR43479:SF22">
    <property type="entry name" value="TRANSCRIPTIONAL REGULATOR, TETR FAMILY"/>
    <property type="match status" value="1"/>
</dbReference>
<dbReference type="PRINTS" id="PR00455">
    <property type="entry name" value="HTHTETR"/>
</dbReference>
<dbReference type="PROSITE" id="PS50977">
    <property type="entry name" value="HTH_TETR_2"/>
    <property type="match status" value="1"/>
</dbReference>
<feature type="domain" description="HTH tetR-type" evidence="3">
    <location>
        <begin position="6"/>
        <end position="66"/>
    </location>
</feature>
<dbReference type="Pfam" id="PF00440">
    <property type="entry name" value="TetR_N"/>
    <property type="match status" value="1"/>
</dbReference>
<dbReference type="InterPro" id="IPR050624">
    <property type="entry name" value="HTH-type_Tx_Regulator"/>
</dbReference>
<dbReference type="OrthoDB" id="9812993at2"/>
<keyword evidence="1 2" id="KW-0238">DNA-binding</keyword>
<dbReference type="STRING" id="36842.SAMN02194393_05097"/>
<dbReference type="PANTHER" id="PTHR43479">
    <property type="entry name" value="ACREF/ENVCD OPERON REPRESSOR-RELATED"/>
    <property type="match status" value="1"/>
</dbReference>
<evidence type="ECO:0000256" key="2">
    <source>
        <dbReference type="PROSITE-ProRule" id="PRU00335"/>
    </source>
</evidence>
<dbReference type="GO" id="GO:0003677">
    <property type="term" value="F:DNA binding"/>
    <property type="evidence" value="ECO:0007669"/>
    <property type="project" value="UniProtKB-UniRule"/>
</dbReference>
<feature type="DNA-binding region" description="H-T-H motif" evidence="2">
    <location>
        <begin position="29"/>
        <end position="48"/>
    </location>
</feature>
<reference evidence="4 5" key="1">
    <citation type="submission" date="2017-02" db="EMBL/GenBank/DDBJ databases">
        <authorList>
            <person name="Peterson S.W."/>
        </authorList>
    </citation>
    <scope>NUCLEOTIDE SEQUENCE [LARGE SCALE GENOMIC DNA]</scope>
    <source>
        <strain evidence="4 5">M1</strain>
    </source>
</reference>
<gene>
    <name evidence="4" type="ORF">SAMN02194393_05097</name>
</gene>
<organism evidence="4 5">
    <name type="scientific">Maledivibacter halophilus</name>
    <dbReference type="NCBI Taxonomy" id="36842"/>
    <lineage>
        <taxon>Bacteria</taxon>
        <taxon>Bacillati</taxon>
        <taxon>Bacillota</taxon>
        <taxon>Clostridia</taxon>
        <taxon>Peptostreptococcales</taxon>
        <taxon>Caminicellaceae</taxon>
        <taxon>Maledivibacter</taxon>
    </lineage>
</organism>
<accession>A0A1T5MP02</accession>